<feature type="chain" id="PRO_5019476006" description="DUF2207 domain-containing protein" evidence="2">
    <location>
        <begin position="26"/>
        <end position="571"/>
    </location>
</feature>
<proteinExistence type="predicted"/>
<keyword evidence="6" id="KW-1185">Reference proteome</keyword>
<feature type="signal peptide" evidence="2">
    <location>
        <begin position="1"/>
        <end position="25"/>
    </location>
</feature>
<evidence type="ECO:0000313" key="5">
    <source>
        <dbReference type="EMBL" id="GCE28904.1"/>
    </source>
</evidence>
<feature type="transmembrane region" description="Helical" evidence="1">
    <location>
        <begin position="436"/>
        <end position="459"/>
    </location>
</feature>
<evidence type="ECO:0000259" key="3">
    <source>
        <dbReference type="Pfam" id="PF09972"/>
    </source>
</evidence>
<dbReference type="InterPro" id="IPR018702">
    <property type="entry name" value="DUF2207"/>
</dbReference>
<dbReference type="Pfam" id="PF20990">
    <property type="entry name" value="DUF2207_C"/>
    <property type="match status" value="1"/>
</dbReference>
<reference evidence="6" key="1">
    <citation type="submission" date="2018-12" db="EMBL/GenBank/DDBJ databases">
        <title>Tengunoibacter tsumagoiensis gen. nov., sp. nov., Dictyobacter kobayashii sp. nov., D. alpinus sp. nov., and D. joshuensis sp. nov. and description of Dictyobacteraceae fam. nov. within the order Ktedonobacterales isolated from Tengu-no-mugimeshi.</title>
        <authorList>
            <person name="Wang C.M."/>
            <person name="Zheng Y."/>
            <person name="Sakai Y."/>
            <person name="Toyoda A."/>
            <person name="Minakuchi Y."/>
            <person name="Abe K."/>
            <person name="Yokota A."/>
            <person name="Yabe S."/>
        </authorList>
    </citation>
    <scope>NUCLEOTIDE SEQUENCE [LARGE SCALE GENOMIC DNA]</scope>
    <source>
        <strain evidence="6">Uno16</strain>
    </source>
</reference>
<keyword evidence="2" id="KW-0732">Signal</keyword>
<feature type="transmembrane region" description="Helical" evidence="1">
    <location>
        <begin position="230"/>
        <end position="253"/>
    </location>
</feature>
<accession>A0A402BC42</accession>
<evidence type="ECO:0000259" key="4">
    <source>
        <dbReference type="Pfam" id="PF20990"/>
    </source>
</evidence>
<evidence type="ECO:0000313" key="6">
    <source>
        <dbReference type="Proteomes" id="UP000287171"/>
    </source>
</evidence>
<feature type="domain" description="Predicted membrane protein YciQ-like C-terminal" evidence="4">
    <location>
        <begin position="276"/>
        <end position="521"/>
    </location>
</feature>
<dbReference type="EMBL" id="BIFT01000001">
    <property type="protein sequence ID" value="GCE28904.1"/>
    <property type="molecule type" value="Genomic_DNA"/>
</dbReference>
<evidence type="ECO:0000256" key="2">
    <source>
        <dbReference type="SAM" id="SignalP"/>
    </source>
</evidence>
<evidence type="ECO:0000256" key="1">
    <source>
        <dbReference type="SAM" id="Phobius"/>
    </source>
</evidence>
<dbReference type="AlphaFoldDB" id="A0A402BC42"/>
<keyword evidence="1" id="KW-0812">Transmembrane</keyword>
<feature type="domain" description="DUF2207" evidence="3">
    <location>
        <begin position="39"/>
        <end position="212"/>
    </location>
</feature>
<name>A0A402BC42_9CHLR</name>
<organism evidence="5 6">
    <name type="scientific">Dictyobacter alpinus</name>
    <dbReference type="NCBI Taxonomy" id="2014873"/>
    <lineage>
        <taxon>Bacteria</taxon>
        <taxon>Bacillati</taxon>
        <taxon>Chloroflexota</taxon>
        <taxon>Ktedonobacteria</taxon>
        <taxon>Ktedonobacterales</taxon>
        <taxon>Dictyobacteraceae</taxon>
        <taxon>Dictyobacter</taxon>
    </lineage>
</organism>
<dbReference type="Pfam" id="PF09972">
    <property type="entry name" value="DUF2207"/>
    <property type="match status" value="1"/>
</dbReference>
<dbReference type="RefSeq" id="WP_161982294.1">
    <property type="nucleotide sequence ID" value="NZ_BIFT01000001.1"/>
</dbReference>
<feature type="transmembrane region" description="Helical" evidence="1">
    <location>
        <begin position="408"/>
        <end position="430"/>
    </location>
</feature>
<comment type="caution">
    <text evidence="5">The sequence shown here is derived from an EMBL/GenBank/DDBJ whole genome shotgun (WGS) entry which is preliminary data.</text>
</comment>
<keyword evidence="1" id="KW-1133">Transmembrane helix</keyword>
<dbReference type="InterPro" id="IPR048389">
    <property type="entry name" value="YciQ-like_C"/>
</dbReference>
<keyword evidence="1" id="KW-0472">Membrane</keyword>
<protein>
    <recommendedName>
        <fullName evidence="7">DUF2207 domain-containing protein</fullName>
    </recommendedName>
</protein>
<dbReference type="Proteomes" id="UP000287171">
    <property type="component" value="Unassembled WGS sequence"/>
</dbReference>
<evidence type="ECO:0008006" key="7">
    <source>
        <dbReference type="Google" id="ProtNLM"/>
    </source>
</evidence>
<gene>
    <name evidence="5" type="ORF">KDA_43880</name>
</gene>
<sequence>MLRRYYLASLLLVLLYLGIATPTSAASQDQPKDYRASAFNQDIVVQKDGSLLVTEQITIRFTGGPFTTFTRAFTDNPAAIDTLQQVGMDHQDGGEPADTIEVSHTRRSVGVTWTFRPLSNVSQKFLLSYRVSGAVQQMSDSDLLQWIAVPTEHPYRIDSAIVHIHYPDQARLLSTPQEMQGRKTQITPGSHETIFVGKDLAPNEYTQFQLLFAPGSVIPQDPWLLQQRHLLPYLIVPCLLGGMLLFAIGWWLLALRARKYRRPLPAGSQPWTSVKAPPDKLSPAMAGILARNMPDGSLWNQFLATVFDLTNRHILTFQETEHAYSWQKEPDRQYWLELLSQPDDLLPHEQALLKVLFKSSKQASETRIKVHNIRGRYNMHKLQFDNVLQQMIQQENWFDPQRRQQRHFYAYSTATLIILGGIGIILTIILMARITPYYGCLFLLDGPILTLALVAGTYYSKHSLVQDKYWPLAWEWQQFSAYLRQVSSAGAILTNNQAAQIDGYLPYAASFGLAQSWLAHFYEPTKNSLPDWFSTQIHDPQQQHSAFMNMLYNSQLIPTPKKRTTTNPYAP</sequence>